<dbReference type="Proteomes" id="UP001501310">
    <property type="component" value="Unassembled WGS sequence"/>
</dbReference>
<dbReference type="EMBL" id="BAAAZD010000002">
    <property type="protein sequence ID" value="GAA4010214.1"/>
    <property type="molecule type" value="Genomic_DNA"/>
</dbReference>
<gene>
    <name evidence="2" type="ORF">GCM10022211_25730</name>
</gene>
<evidence type="ECO:0000313" key="3">
    <source>
        <dbReference type="Proteomes" id="UP001501310"/>
    </source>
</evidence>
<dbReference type="SUPFAM" id="SSF51182">
    <property type="entry name" value="RmlC-like cupins"/>
    <property type="match status" value="1"/>
</dbReference>
<sequence length="142" mass="15968">MTIPALPSGCRIIDFTMRGDERGSLIALEAGRDVPFDLKRAYYIFGTQEGVSRGFHAHKCLQQLIVAVSGSCTILLDDGAEQTRVLLDRPDRGLTLPPMVWHEMHDFSPGCVLLVVADDHYDEADYLRDYADFLREVERRAA</sequence>
<reference evidence="3" key="1">
    <citation type="journal article" date="2019" name="Int. J. Syst. Evol. Microbiol.">
        <title>The Global Catalogue of Microorganisms (GCM) 10K type strain sequencing project: providing services to taxonomists for standard genome sequencing and annotation.</title>
        <authorList>
            <consortium name="The Broad Institute Genomics Platform"/>
            <consortium name="The Broad Institute Genome Sequencing Center for Infectious Disease"/>
            <person name="Wu L."/>
            <person name="Ma J."/>
        </authorList>
    </citation>
    <scope>NUCLEOTIDE SEQUENCE [LARGE SCALE GENOMIC DNA]</scope>
    <source>
        <strain evidence="3">JCM 16603</strain>
    </source>
</reference>
<comment type="caution">
    <text evidence="2">The sequence shown here is derived from an EMBL/GenBank/DDBJ whole genome shotgun (WGS) entry which is preliminary data.</text>
</comment>
<dbReference type="Gene3D" id="2.60.120.10">
    <property type="entry name" value="Jelly Rolls"/>
    <property type="match status" value="1"/>
</dbReference>
<dbReference type="InterPro" id="IPR014710">
    <property type="entry name" value="RmlC-like_jellyroll"/>
</dbReference>
<dbReference type="RefSeq" id="WP_344710958.1">
    <property type="nucleotide sequence ID" value="NZ_BAAAZD010000002.1"/>
</dbReference>
<protein>
    <submittedName>
        <fullName evidence="2">FdtA/QdtA family cupin domain-containing protein</fullName>
    </submittedName>
</protein>
<feature type="domain" description="Sugar 3,4-ketoisomerase QdtA cupin" evidence="1">
    <location>
        <begin position="9"/>
        <end position="137"/>
    </location>
</feature>
<evidence type="ECO:0000259" key="1">
    <source>
        <dbReference type="Pfam" id="PF05523"/>
    </source>
</evidence>
<dbReference type="Pfam" id="PF05523">
    <property type="entry name" value="FdtA"/>
    <property type="match status" value="1"/>
</dbReference>
<dbReference type="InterPro" id="IPR011051">
    <property type="entry name" value="RmlC_Cupin_sf"/>
</dbReference>
<dbReference type="InterPro" id="IPR008894">
    <property type="entry name" value="QdtA_cupin_dom"/>
</dbReference>
<keyword evidence="3" id="KW-1185">Reference proteome</keyword>
<accession>A0ABP7SDC0</accession>
<proteinExistence type="predicted"/>
<organism evidence="2 3">
    <name type="scientific">Sphingomonas humi</name>
    <dbReference type="NCBI Taxonomy" id="335630"/>
    <lineage>
        <taxon>Bacteria</taxon>
        <taxon>Pseudomonadati</taxon>
        <taxon>Pseudomonadota</taxon>
        <taxon>Alphaproteobacteria</taxon>
        <taxon>Sphingomonadales</taxon>
        <taxon>Sphingomonadaceae</taxon>
        <taxon>Sphingomonas</taxon>
    </lineage>
</organism>
<name>A0ABP7SDC0_9SPHN</name>
<evidence type="ECO:0000313" key="2">
    <source>
        <dbReference type="EMBL" id="GAA4010214.1"/>
    </source>
</evidence>
<dbReference type="CDD" id="cd20292">
    <property type="entry name" value="cupin_QdtA-like"/>
    <property type="match status" value="1"/>
</dbReference>